<feature type="compositionally biased region" description="Polar residues" evidence="2">
    <location>
        <begin position="605"/>
        <end position="622"/>
    </location>
</feature>
<feature type="region of interest" description="Disordered" evidence="2">
    <location>
        <begin position="591"/>
        <end position="622"/>
    </location>
</feature>
<proteinExistence type="predicted"/>
<keyword evidence="5" id="KW-1185">Reference proteome</keyword>
<dbReference type="Proteomes" id="UP000000630">
    <property type="component" value="Chromosome"/>
</dbReference>
<evidence type="ECO:0000256" key="1">
    <source>
        <dbReference type="SAM" id="Coils"/>
    </source>
</evidence>
<reference evidence="4 5" key="1">
    <citation type="journal article" date="2010" name="J. Bacteriol.">
        <title>Complete genome sequence of Anaplasma marginale subsp. centrale.</title>
        <authorList>
            <person name="Herndon D.R."/>
            <person name="Palmer G.H."/>
            <person name="Shkap V."/>
            <person name="Knowles D.P. Jr."/>
            <person name="Brayton K.A."/>
        </authorList>
    </citation>
    <scope>NUCLEOTIDE SEQUENCE [LARGE SCALE GENOMIC DNA]</scope>
    <source>
        <strain evidence="4 5">Israel</strain>
    </source>
</reference>
<name>D1AT51_ANACI</name>
<feature type="transmembrane region" description="Helical" evidence="3">
    <location>
        <begin position="159"/>
        <end position="180"/>
    </location>
</feature>
<evidence type="ECO:0000256" key="3">
    <source>
        <dbReference type="SAM" id="Phobius"/>
    </source>
</evidence>
<feature type="compositionally biased region" description="Basic and acidic residues" evidence="2">
    <location>
        <begin position="27"/>
        <end position="44"/>
    </location>
</feature>
<organism evidence="4 5">
    <name type="scientific">Anaplasma centrale (strain Israel)</name>
    <name type="common">Anaplasma marginale subsp. centrale (strain Israel)</name>
    <dbReference type="NCBI Taxonomy" id="574556"/>
    <lineage>
        <taxon>Bacteria</taxon>
        <taxon>Pseudomonadati</taxon>
        <taxon>Pseudomonadota</taxon>
        <taxon>Alphaproteobacteria</taxon>
        <taxon>Rickettsiales</taxon>
        <taxon>Anaplasmataceae</taxon>
        <taxon>Anaplasma</taxon>
    </lineage>
</organism>
<keyword evidence="3" id="KW-0472">Membrane</keyword>
<feature type="coiled-coil region" evidence="1">
    <location>
        <begin position="286"/>
        <end position="313"/>
    </location>
</feature>
<keyword evidence="3" id="KW-1133">Transmembrane helix</keyword>
<gene>
    <name evidence="4" type="ordered locus">ACIS_00001</name>
</gene>
<feature type="compositionally biased region" description="Polar residues" evidence="2">
    <location>
        <begin position="8"/>
        <end position="17"/>
    </location>
</feature>
<dbReference type="AlphaFoldDB" id="D1AT51"/>
<evidence type="ECO:0000313" key="5">
    <source>
        <dbReference type="Proteomes" id="UP000000630"/>
    </source>
</evidence>
<dbReference type="STRING" id="574556.ACIS_00001"/>
<dbReference type="EMBL" id="CP001759">
    <property type="protein sequence ID" value="ACZ48729.1"/>
    <property type="molecule type" value="Genomic_DNA"/>
</dbReference>
<evidence type="ECO:0000313" key="4">
    <source>
        <dbReference type="EMBL" id="ACZ48729.1"/>
    </source>
</evidence>
<keyword evidence="1" id="KW-0175">Coiled coil</keyword>
<feature type="transmembrane region" description="Helical" evidence="3">
    <location>
        <begin position="106"/>
        <end position="127"/>
    </location>
</feature>
<protein>
    <submittedName>
        <fullName evidence="4">Uncharacterized protein</fullName>
    </submittedName>
</protein>
<accession>D1AT51</accession>
<evidence type="ECO:0000256" key="2">
    <source>
        <dbReference type="SAM" id="MobiDB-lite"/>
    </source>
</evidence>
<dbReference type="HOGENOM" id="CLU_431282_0_0_5"/>
<feature type="compositionally biased region" description="Acidic residues" evidence="2">
    <location>
        <begin position="52"/>
        <end position="61"/>
    </location>
</feature>
<dbReference type="KEGG" id="acn:ACIS_00001"/>
<keyword evidence="3" id="KW-0812">Transmembrane</keyword>
<feature type="region of interest" description="Disordered" evidence="2">
    <location>
        <begin position="1"/>
        <end position="61"/>
    </location>
</feature>
<sequence>MGGFMPLEQQTTDNSNPGLKKNSHAKGAREPNDERWTTNDKDKVTAPGGNPDPDDNSEENLSELKSRIAVLHRELVNLEAKLATCQDEQHEAFNHYVTLAYKTRKVTACVALCVMVLLLCVSTAILIKNALQISKAFAPGFLRGVKAILSGPYPPALKVAFGAALPLLIGVIVLGLYVTLGGHSRKKAHAAAIDALVEKHEACYKVQAKIAHGRLALQSAVVSVADASMQQLQFVQQGILMCVGELDDMQKFRTRLDNEISAINQRIPSIVEEVRKHTDDALEWNLARTKNILEGTEERLKDMGNELVRYLDDARALIENARIAAGSMQHLVGDEVRKQLAEVLVKVAEVSNGFIALKKSVSGYLEKSSGLVAREVRAILDDRMRSLRTMYKMWDAEQNSVVSVCTTLQKASMEAAAVASATSANAYRKIAESLSYEIADSSGKKNKFYVHQKIELMSKAIKEILDNATCKQPYDSNNKQHVTACRDVLRNLDCKLFGNKAVFADEVEYAAFIRKASEAVSAAEAEGTPLPDNMRRVKSFIEHHDGFFLYLPYLMTSAMAIDHMRSSVDQMTEVCTRLTSIVEEVSFDVRNSGAPSASTPPPSSKVTNATAHSGSTRALSAA</sequence>